<evidence type="ECO:0000313" key="13">
    <source>
        <dbReference type="EMBL" id="KAK7095206.1"/>
    </source>
</evidence>
<dbReference type="PROSITE" id="PS00028">
    <property type="entry name" value="ZINC_FINGER_C2H2_1"/>
    <property type="match status" value="6"/>
</dbReference>
<keyword evidence="5" id="KW-0862">Zinc</keyword>
<feature type="region of interest" description="Disordered" evidence="10">
    <location>
        <begin position="275"/>
        <end position="305"/>
    </location>
</feature>
<feature type="region of interest" description="Disordered" evidence="10">
    <location>
        <begin position="573"/>
        <end position="595"/>
    </location>
</feature>
<dbReference type="InterPro" id="IPR050331">
    <property type="entry name" value="Zinc_finger"/>
</dbReference>
<dbReference type="GO" id="GO:0008270">
    <property type="term" value="F:zinc ion binding"/>
    <property type="evidence" value="ECO:0007669"/>
    <property type="project" value="UniProtKB-KW"/>
</dbReference>
<comment type="subcellular location">
    <subcellularLocation>
        <location evidence="1">Nucleus</location>
    </subcellularLocation>
</comment>
<protein>
    <submittedName>
        <fullName evidence="13">Uncharacterized protein</fullName>
    </submittedName>
</protein>
<evidence type="ECO:0000256" key="6">
    <source>
        <dbReference type="ARBA" id="ARBA00023125"/>
    </source>
</evidence>
<feature type="domain" description="C2H2-type" evidence="11">
    <location>
        <begin position="980"/>
        <end position="1007"/>
    </location>
</feature>
<gene>
    <name evidence="13" type="ORF">V1264_006649</name>
</gene>
<organism evidence="13 14">
    <name type="scientific">Littorina saxatilis</name>
    <dbReference type="NCBI Taxonomy" id="31220"/>
    <lineage>
        <taxon>Eukaryota</taxon>
        <taxon>Metazoa</taxon>
        <taxon>Spiralia</taxon>
        <taxon>Lophotrochozoa</taxon>
        <taxon>Mollusca</taxon>
        <taxon>Gastropoda</taxon>
        <taxon>Caenogastropoda</taxon>
        <taxon>Littorinimorpha</taxon>
        <taxon>Littorinoidea</taxon>
        <taxon>Littorinidae</taxon>
        <taxon>Littorina</taxon>
    </lineage>
</organism>
<dbReference type="SUPFAM" id="SSF57667">
    <property type="entry name" value="beta-beta-alpha zinc fingers"/>
    <property type="match status" value="5"/>
</dbReference>
<dbReference type="SMART" id="SM00355">
    <property type="entry name" value="ZnF_C2H2"/>
    <property type="match status" value="11"/>
</dbReference>
<evidence type="ECO:0000256" key="7">
    <source>
        <dbReference type="ARBA" id="ARBA00023242"/>
    </source>
</evidence>
<evidence type="ECO:0000256" key="10">
    <source>
        <dbReference type="SAM" id="MobiDB-lite"/>
    </source>
</evidence>
<dbReference type="Pfam" id="PF00096">
    <property type="entry name" value="zf-C2H2"/>
    <property type="match status" value="2"/>
</dbReference>
<dbReference type="FunFam" id="3.30.160.60:FF:000446">
    <property type="entry name" value="Zinc finger protein"/>
    <property type="match status" value="1"/>
</dbReference>
<proteinExistence type="predicted"/>
<evidence type="ECO:0000313" key="14">
    <source>
        <dbReference type="Proteomes" id="UP001374579"/>
    </source>
</evidence>
<evidence type="ECO:0000259" key="12">
    <source>
        <dbReference type="PROSITE" id="PS50950"/>
    </source>
</evidence>
<feature type="compositionally biased region" description="Polar residues" evidence="10">
    <location>
        <begin position="292"/>
        <end position="304"/>
    </location>
</feature>
<evidence type="ECO:0000256" key="5">
    <source>
        <dbReference type="ARBA" id="ARBA00022833"/>
    </source>
</evidence>
<feature type="domain" description="C2H2-type" evidence="11">
    <location>
        <begin position="1008"/>
        <end position="1039"/>
    </location>
</feature>
<accession>A0AAN9G4R0</accession>
<name>A0AAN9G4R0_9CAEN</name>
<dbReference type="Proteomes" id="UP001374579">
    <property type="component" value="Unassembled WGS sequence"/>
</dbReference>
<feature type="domain" description="C2H2-type" evidence="11">
    <location>
        <begin position="919"/>
        <end position="946"/>
    </location>
</feature>
<keyword evidence="14" id="KW-1185">Reference proteome</keyword>
<dbReference type="Gene3D" id="3.30.160.60">
    <property type="entry name" value="Classic Zinc Finger"/>
    <property type="match status" value="7"/>
</dbReference>
<dbReference type="GO" id="GO:0010468">
    <property type="term" value="P:regulation of gene expression"/>
    <property type="evidence" value="ECO:0007669"/>
    <property type="project" value="TreeGrafter"/>
</dbReference>
<comment type="caution">
    <text evidence="13">The sequence shown here is derived from an EMBL/GenBank/DDBJ whole genome shotgun (WGS) entry which is preliminary data.</text>
</comment>
<evidence type="ECO:0000256" key="2">
    <source>
        <dbReference type="ARBA" id="ARBA00022723"/>
    </source>
</evidence>
<evidence type="ECO:0000256" key="8">
    <source>
        <dbReference type="PROSITE-ProRule" id="PRU00042"/>
    </source>
</evidence>
<feature type="domain" description="C2H2-type" evidence="11">
    <location>
        <begin position="628"/>
        <end position="656"/>
    </location>
</feature>
<feature type="domain" description="C2H2-type" evidence="11">
    <location>
        <begin position="858"/>
        <end position="885"/>
    </location>
</feature>
<dbReference type="InterPro" id="IPR013087">
    <property type="entry name" value="Znf_C2H2_type"/>
</dbReference>
<keyword evidence="4 8" id="KW-0863">Zinc-finger</keyword>
<feature type="compositionally biased region" description="Basic residues" evidence="10">
    <location>
        <begin position="101"/>
        <end position="116"/>
    </location>
</feature>
<dbReference type="AlphaFoldDB" id="A0AAN9G4R0"/>
<evidence type="ECO:0000259" key="11">
    <source>
        <dbReference type="PROSITE" id="PS50157"/>
    </source>
</evidence>
<dbReference type="GO" id="GO:0005634">
    <property type="term" value="C:nucleus"/>
    <property type="evidence" value="ECO:0007669"/>
    <property type="project" value="UniProtKB-SubCell"/>
</dbReference>
<keyword evidence="7" id="KW-0539">Nucleus</keyword>
<evidence type="ECO:0000256" key="3">
    <source>
        <dbReference type="ARBA" id="ARBA00022737"/>
    </source>
</evidence>
<evidence type="ECO:0000256" key="4">
    <source>
        <dbReference type="ARBA" id="ARBA00022771"/>
    </source>
</evidence>
<dbReference type="GO" id="GO:0003677">
    <property type="term" value="F:DNA binding"/>
    <property type="evidence" value="ECO:0007669"/>
    <property type="project" value="UniProtKB-UniRule"/>
</dbReference>
<feature type="domain" description="C2H2-type" evidence="11">
    <location>
        <begin position="886"/>
        <end position="913"/>
    </location>
</feature>
<feature type="domain" description="C2H2-type" evidence="11">
    <location>
        <begin position="511"/>
        <end position="539"/>
    </location>
</feature>
<reference evidence="13 14" key="1">
    <citation type="submission" date="2024-02" db="EMBL/GenBank/DDBJ databases">
        <title>Chromosome-scale genome assembly of the rough periwinkle Littorina saxatilis.</title>
        <authorList>
            <person name="De Jode A."/>
            <person name="Faria R."/>
            <person name="Formenti G."/>
            <person name="Sims Y."/>
            <person name="Smith T.P."/>
            <person name="Tracey A."/>
            <person name="Wood J.M.D."/>
            <person name="Zagrodzka Z.B."/>
            <person name="Johannesson K."/>
            <person name="Butlin R.K."/>
            <person name="Leder E.H."/>
        </authorList>
    </citation>
    <scope>NUCLEOTIDE SEQUENCE [LARGE SCALE GENOMIC DNA]</scope>
    <source>
        <strain evidence="13">Snail1</strain>
        <tissue evidence="13">Muscle</tissue>
    </source>
</reference>
<feature type="domain" description="THAP-type" evidence="12">
    <location>
        <begin position="1"/>
        <end position="115"/>
    </location>
</feature>
<evidence type="ECO:0000256" key="1">
    <source>
        <dbReference type="ARBA" id="ARBA00004123"/>
    </source>
</evidence>
<dbReference type="PANTHER" id="PTHR16515:SF66">
    <property type="entry name" value="C2H2-TYPE DOMAIN-CONTAINING PROTEIN"/>
    <property type="match status" value="1"/>
</dbReference>
<dbReference type="PROSITE" id="PS50157">
    <property type="entry name" value="ZINC_FINGER_C2H2_2"/>
    <property type="match status" value="8"/>
</dbReference>
<dbReference type="EMBL" id="JBAMIC010000018">
    <property type="protein sequence ID" value="KAK7095206.1"/>
    <property type="molecule type" value="Genomic_DNA"/>
</dbReference>
<dbReference type="InterPro" id="IPR036236">
    <property type="entry name" value="Znf_C2H2_sf"/>
</dbReference>
<keyword evidence="2" id="KW-0479">Metal-binding</keyword>
<feature type="compositionally biased region" description="Polar residues" evidence="10">
    <location>
        <begin position="141"/>
        <end position="150"/>
    </location>
</feature>
<feature type="region of interest" description="Disordered" evidence="10">
    <location>
        <begin position="722"/>
        <end position="743"/>
    </location>
</feature>
<sequence>MPRTCAVATCVNSETKLRKWGADICEKHHIAQKNCDCSWPFELRPFPSAEREPVIREEWIKRVYGKDSASSHERLEPNKEGRVCSQHFLPGDTVPTLNLGHSRKQVKKKSHPRRRYNSYATVQCRVKEEKNPDVEPPSTPRPNSDVGNGCPSQAKTTTTLFPSYLRPNRCSLPSMTENTARVGKEGQCRVAEERQLIIGNEFAECWSSVGKNEGLQSDTSIAKFLLDMYKNRCSSSTPMAKDNIDSAAMCGKCCTNLILYCPTCQQPSQKQPVQHSSQTSLSQKQTLQDSSVRNPPFQSTSSRESTVHALSLQNSSLQGLAVQSRPWQKVFVQKTAKKTDVDKSSQKVVLPVQVADFLSKGGQFLAQPPTSSVAVPVALHKAGSLHTPVQLAGTASPSGLKFSQISDDVKEEAVNCDTEAFGVLSEEGEDRMDRTEGREVDVRIKQEPGIDDVEPLVVRPSCKPASDRTLHDTVGPEDDLTGLPIHFAETAGIGGNVNSNTGTKEGVQKNYECKLCGSVYRSCSGLHGHKRAKHSGKVYTCDRCDMQTQYKSRLRMHASKCKGRSSVATLVSETSVGEESLPSDKTVDGVASPANTATGMSALTAETAADSSGSMKNDGGKKTGRKAYMCNFCGAVYGNYSSWNCHRKAKHSGKVYTCNICGLQSPYKTKINRHARKCEGLTYRNRNLIADRQMPKALKMSSITCEAPSVEVTTEQVTAKALPGEMGPGSKEAVSHSQAVASSEPIGVPTSVVDFKTATEPSQTNPPSAPANTLLGLAEAVTLTLRQQEKSEVVSTSRKVEESAPAHTTFFEAGSTIGPAEDSGSDLTCDICGKVCPSLFKLRFHKREKHDPEPLWKHHCQECDMSFKEKRSFEAHMNNHRGLKPFSCSLCGSCFASSVYLRHHLNRCRNGKPREYVTHHCDSCDKSFKEKRQFDAHMNSHLGVKPFLCSQCGMSYAHASYLRRHQRRCRAGQPRTYVKYHCDECDQSFKEKRQFEGHMNNHRGLNPFLCSQCGMCFASSMDLKNHRQTCGKTLSGTDKKKKKKKETVEITGGEENLKEVISQSDNC</sequence>
<dbReference type="PANTHER" id="PTHR16515">
    <property type="entry name" value="PR DOMAIN ZINC FINGER PROTEIN"/>
    <property type="match status" value="1"/>
</dbReference>
<keyword evidence="3" id="KW-0677">Repeat</keyword>
<feature type="compositionally biased region" description="Low complexity" evidence="10">
    <location>
        <begin position="275"/>
        <end position="291"/>
    </location>
</feature>
<dbReference type="InterPro" id="IPR006612">
    <property type="entry name" value="THAP_Znf"/>
</dbReference>
<feature type="domain" description="C2H2-type" evidence="11">
    <location>
        <begin position="947"/>
        <end position="975"/>
    </location>
</feature>
<feature type="region of interest" description="Disordered" evidence="10">
    <location>
        <begin position="94"/>
        <end position="150"/>
    </location>
</feature>
<keyword evidence="6 9" id="KW-0238">DNA-binding</keyword>
<dbReference type="PROSITE" id="PS50950">
    <property type="entry name" value="ZF_THAP"/>
    <property type="match status" value="1"/>
</dbReference>
<evidence type="ECO:0000256" key="9">
    <source>
        <dbReference type="PROSITE-ProRule" id="PRU00309"/>
    </source>
</evidence>